<evidence type="ECO:0000256" key="9">
    <source>
        <dbReference type="ARBA" id="ARBA00022692"/>
    </source>
</evidence>
<keyword evidence="8" id="KW-1003">Cell membrane</keyword>
<dbReference type="InterPro" id="IPR017941">
    <property type="entry name" value="Rieske_2Fe-2S"/>
</dbReference>
<dbReference type="Gene3D" id="1.20.5.510">
    <property type="entry name" value="Single helix bin"/>
    <property type="match status" value="1"/>
</dbReference>
<evidence type="ECO:0000256" key="2">
    <source>
        <dbReference type="ARBA" id="ARBA00004162"/>
    </source>
</evidence>
<evidence type="ECO:0000256" key="20">
    <source>
        <dbReference type="RuleBase" id="RU004494"/>
    </source>
</evidence>
<dbReference type="InterPro" id="IPR006311">
    <property type="entry name" value="TAT_signal"/>
</dbReference>
<comment type="catalytic activity">
    <reaction evidence="19 20">
        <text>a quinol + 2 Fe(III)-[cytochrome c](out) = a quinone + 2 Fe(II)-[cytochrome c](out) + 2 H(+)(out)</text>
        <dbReference type="Rhea" id="RHEA:11484"/>
        <dbReference type="Rhea" id="RHEA-COMP:10350"/>
        <dbReference type="Rhea" id="RHEA-COMP:14399"/>
        <dbReference type="ChEBI" id="CHEBI:15378"/>
        <dbReference type="ChEBI" id="CHEBI:24646"/>
        <dbReference type="ChEBI" id="CHEBI:29033"/>
        <dbReference type="ChEBI" id="CHEBI:29034"/>
        <dbReference type="ChEBI" id="CHEBI:132124"/>
        <dbReference type="EC" id="7.1.1.8"/>
    </reaction>
</comment>
<evidence type="ECO:0000256" key="4">
    <source>
        <dbReference type="ARBA" id="ARBA00011649"/>
    </source>
</evidence>
<evidence type="ECO:0000256" key="14">
    <source>
        <dbReference type="ARBA" id="ARBA00022989"/>
    </source>
</evidence>
<evidence type="ECO:0000256" key="10">
    <source>
        <dbReference type="ARBA" id="ARBA00022714"/>
    </source>
</evidence>
<evidence type="ECO:0000256" key="19">
    <source>
        <dbReference type="ARBA" id="ARBA00029351"/>
    </source>
</evidence>
<keyword evidence="9" id="KW-0812">Transmembrane</keyword>
<proteinExistence type="inferred from homology"/>
<evidence type="ECO:0000256" key="16">
    <source>
        <dbReference type="ARBA" id="ARBA00023014"/>
    </source>
</evidence>
<dbReference type="InterPro" id="IPR005805">
    <property type="entry name" value="Rieske_Fe-S_prot_C"/>
</dbReference>
<evidence type="ECO:0000256" key="18">
    <source>
        <dbReference type="ARBA" id="ARBA00023157"/>
    </source>
</evidence>
<keyword evidence="7 20" id="KW-0813">Transport</keyword>
<evidence type="ECO:0000256" key="3">
    <source>
        <dbReference type="ARBA" id="ARBA00010651"/>
    </source>
</evidence>
<dbReference type="InterPro" id="IPR006317">
    <property type="entry name" value="Ubiquinol_cyt_c_Rdtase_Fe-S-su"/>
</dbReference>
<keyword evidence="13 20" id="KW-0249">Electron transport</keyword>
<gene>
    <name evidence="23" type="ORF">Thini_1192</name>
</gene>
<organism evidence="23 24">
    <name type="scientific">Thiothrix nivea (strain ATCC 35100 / DSM 5205 / JP2)</name>
    <dbReference type="NCBI Taxonomy" id="870187"/>
    <lineage>
        <taxon>Bacteria</taxon>
        <taxon>Pseudomonadati</taxon>
        <taxon>Pseudomonadota</taxon>
        <taxon>Gammaproteobacteria</taxon>
        <taxon>Thiotrichales</taxon>
        <taxon>Thiotrichaceae</taxon>
        <taxon>Thiothrix</taxon>
    </lineage>
</organism>
<evidence type="ECO:0000313" key="23">
    <source>
        <dbReference type="EMBL" id="EIJ33810.1"/>
    </source>
</evidence>
<keyword evidence="24" id="KW-1185">Reference proteome</keyword>
<dbReference type="NCBIfam" id="TIGR01416">
    <property type="entry name" value="Rieske_proteo"/>
    <property type="match status" value="1"/>
</dbReference>
<keyword evidence="14" id="KW-1133">Transmembrane helix</keyword>
<dbReference type="RefSeq" id="WP_002707758.1">
    <property type="nucleotide sequence ID" value="NZ_JH651384.1"/>
</dbReference>
<sequence precursor="true">MQNDNTVNKGRRRLLIAGTSVVGAAGAAAIAAPFLTSWSPSARALAAGAPVEMDVSKVEPGQQVRIIWRGKPVWVVNRTEEMLANLPSNDPNLRDPASTVAEQQPAYAQNPHRSRNPKYLVLVGICTHLGCSPTYRPEVAPEDLGAEWKGGWYCPCHGSRFDLAGRVYKNVPAATNLVVPPYFYKDDTTILIGEDGPAAA</sequence>
<evidence type="ECO:0000256" key="15">
    <source>
        <dbReference type="ARBA" id="ARBA00023004"/>
    </source>
</evidence>
<dbReference type="Pfam" id="PF00355">
    <property type="entry name" value="Rieske"/>
    <property type="match status" value="1"/>
</dbReference>
<dbReference type="SUPFAM" id="SSF50022">
    <property type="entry name" value="ISP domain"/>
    <property type="match status" value="1"/>
</dbReference>
<dbReference type="EMBL" id="JH651384">
    <property type="protein sequence ID" value="EIJ33810.1"/>
    <property type="molecule type" value="Genomic_DNA"/>
</dbReference>
<dbReference type="GO" id="GO:0005886">
    <property type="term" value="C:plasma membrane"/>
    <property type="evidence" value="ECO:0007669"/>
    <property type="project" value="UniProtKB-SubCell"/>
</dbReference>
<evidence type="ECO:0000256" key="12">
    <source>
        <dbReference type="ARBA" id="ARBA00022967"/>
    </source>
</evidence>
<keyword evidence="18" id="KW-1015">Disulfide bond</keyword>
<protein>
    <recommendedName>
        <fullName evidence="6 20">Ubiquinol-cytochrome c reductase iron-sulfur subunit</fullName>
        <ecNumber evidence="5 20">7.1.1.8</ecNumber>
    </recommendedName>
</protein>
<evidence type="ECO:0000256" key="1">
    <source>
        <dbReference type="ARBA" id="ARBA00002444"/>
    </source>
</evidence>
<comment type="subcellular location">
    <subcellularLocation>
        <location evidence="2">Cell membrane</location>
        <topology evidence="2">Single-pass membrane protein</topology>
    </subcellularLocation>
</comment>
<comment type="cofactor">
    <cofactor evidence="20">
        <name>[2Fe-2S] cluster</name>
        <dbReference type="ChEBI" id="CHEBI:190135"/>
    </cofactor>
    <text evidence="20">Binds 1 [2Fe-2S] cluster per subunit.</text>
</comment>
<dbReference type="PRINTS" id="PR00162">
    <property type="entry name" value="RIESKE"/>
</dbReference>
<keyword evidence="17" id="KW-0472">Membrane</keyword>
<evidence type="ECO:0000313" key="24">
    <source>
        <dbReference type="Proteomes" id="UP000005317"/>
    </source>
</evidence>
<dbReference type="InterPro" id="IPR014349">
    <property type="entry name" value="Rieske_Fe-S_prot"/>
</dbReference>
<dbReference type="InterPro" id="IPR019470">
    <property type="entry name" value="Ubiq_cytC_Rdtase_Fe-S_su_TAT"/>
</dbReference>
<keyword evidence="15" id="KW-0408">Iron</keyword>
<keyword evidence="12" id="KW-1278">Translocase</keyword>
<dbReference type="AlphaFoldDB" id="A0A656HEG9"/>
<dbReference type="GO" id="GO:0051537">
    <property type="term" value="F:2 iron, 2 sulfur cluster binding"/>
    <property type="evidence" value="ECO:0007669"/>
    <property type="project" value="UniProtKB-KW"/>
</dbReference>
<evidence type="ECO:0000256" key="7">
    <source>
        <dbReference type="ARBA" id="ARBA00022448"/>
    </source>
</evidence>
<comment type="miscellaneous">
    <text evidence="20">The Rieske protein is a high potential 2Fe-2S protein.</text>
</comment>
<dbReference type="Gene3D" id="2.102.10.10">
    <property type="entry name" value="Rieske [2Fe-2S] iron-sulphur domain"/>
    <property type="match status" value="1"/>
</dbReference>
<keyword evidence="16" id="KW-0411">Iron-sulfur</keyword>
<dbReference type="PROSITE" id="PS51318">
    <property type="entry name" value="TAT"/>
    <property type="match status" value="1"/>
</dbReference>
<dbReference type="EC" id="7.1.1.8" evidence="5 20"/>
<evidence type="ECO:0000256" key="5">
    <source>
        <dbReference type="ARBA" id="ARBA00012951"/>
    </source>
</evidence>
<comment type="subunit">
    <text evidence="4 21">The main subunits of complex b-c1 are: cytochrome b, cytochrome c1 and the Rieske protein.</text>
</comment>
<dbReference type="CDD" id="cd03470">
    <property type="entry name" value="Rieske_cytochrome_bc1"/>
    <property type="match status" value="1"/>
</dbReference>
<evidence type="ECO:0000256" key="13">
    <source>
        <dbReference type="ARBA" id="ARBA00022982"/>
    </source>
</evidence>
<evidence type="ECO:0000256" key="17">
    <source>
        <dbReference type="ARBA" id="ARBA00023136"/>
    </source>
</evidence>
<dbReference type="PROSITE" id="PS51296">
    <property type="entry name" value="RIESKE"/>
    <property type="match status" value="1"/>
</dbReference>
<evidence type="ECO:0000256" key="8">
    <source>
        <dbReference type="ARBA" id="ARBA00022475"/>
    </source>
</evidence>
<dbReference type="GO" id="GO:0008121">
    <property type="term" value="F:quinol-cytochrome-c reductase activity"/>
    <property type="evidence" value="ECO:0007669"/>
    <property type="project" value="UniProtKB-EC"/>
</dbReference>
<keyword evidence="11" id="KW-0479">Metal-binding</keyword>
<dbReference type="Pfam" id="PF10399">
    <property type="entry name" value="UCR_Fe-S_N"/>
    <property type="match status" value="1"/>
</dbReference>
<keyword evidence="10" id="KW-0001">2Fe-2S</keyword>
<comment type="function">
    <text evidence="1">Component of the ubiquinol-cytochrome c reductase complex (complex III or cytochrome b-c1 complex), which is a respiratory chain that generates an electrochemical potential coupled to ATP synthesis.</text>
</comment>
<accession>A0A656HEG9</accession>
<evidence type="ECO:0000256" key="21">
    <source>
        <dbReference type="RuleBase" id="RU004497"/>
    </source>
</evidence>
<evidence type="ECO:0000259" key="22">
    <source>
        <dbReference type="PROSITE" id="PS51296"/>
    </source>
</evidence>
<evidence type="ECO:0000256" key="6">
    <source>
        <dbReference type="ARBA" id="ARBA00019816"/>
    </source>
</evidence>
<dbReference type="GO" id="GO:0046872">
    <property type="term" value="F:metal ion binding"/>
    <property type="evidence" value="ECO:0007669"/>
    <property type="project" value="UniProtKB-KW"/>
</dbReference>
<comment type="similarity">
    <text evidence="3">Belongs to the Rieske iron-sulfur protein family.</text>
</comment>
<evidence type="ECO:0000256" key="11">
    <source>
        <dbReference type="ARBA" id="ARBA00022723"/>
    </source>
</evidence>
<feature type="domain" description="Rieske" evidence="22">
    <location>
        <begin position="113"/>
        <end position="191"/>
    </location>
</feature>
<dbReference type="Proteomes" id="UP000005317">
    <property type="component" value="Unassembled WGS sequence"/>
</dbReference>
<dbReference type="OrthoDB" id="9767869at2"/>
<name>A0A656HEG9_THINJ</name>
<dbReference type="PANTHER" id="PTHR10134">
    <property type="entry name" value="CYTOCHROME B-C1 COMPLEX SUBUNIT RIESKE, MITOCHONDRIAL"/>
    <property type="match status" value="1"/>
</dbReference>
<dbReference type="InterPro" id="IPR036922">
    <property type="entry name" value="Rieske_2Fe-2S_sf"/>
</dbReference>
<reference evidence="24" key="1">
    <citation type="journal article" date="2011" name="Stand. Genomic Sci.">
        <title>Genome sequence of the filamentous, gliding Thiothrix nivea neotype strain (JP2(T)).</title>
        <authorList>
            <person name="Lapidus A."/>
            <person name="Nolan M."/>
            <person name="Lucas S."/>
            <person name="Glavina Del Rio T."/>
            <person name="Tice H."/>
            <person name="Cheng J.F."/>
            <person name="Tapia R."/>
            <person name="Han C."/>
            <person name="Goodwin L."/>
            <person name="Pitluck S."/>
            <person name="Liolios K."/>
            <person name="Pagani I."/>
            <person name="Ivanova N."/>
            <person name="Huntemann M."/>
            <person name="Mavromatis K."/>
            <person name="Mikhailova N."/>
            <person name="Pati A."/>
            <person name="Chen A."/>
            <person name="Palaniappan K."/>
            <person name="Land M."/>
            <person name="Brambilla E.M."/>
            <person name="Rohde M."/>
            <person name="Abt B."/>
            <person name="Verbarg S."/>
            <person name="Goker M."/>
            <person name="Bristow J."/>
            <person name="Eisen J.A."/>
            <person name="Markowitz V."/>
            <person name="Hugenholtz P."/>
            <person name="Kyrpides N.C."/>
            <person name="Klenk H.P."/>
            <person name="Woyke T."/>
        </authorList>
    </citation>
    <scope>NUCLEOTIDE SEQUENCE [LARGE SCALE GENOMIC DNA]</scope>
    <source>
        <strain evidence="24">ATCC 35100 / DSM 5205 / JP2</strain>
    </source>
</reference>